<protein>
    <recommendedName>
        <fullName evidence="4">Transmembrane protein</fullName>
    </recommendedName>
</protein>
<feature type="non-terminal residue" evidence="2">
    <location>
        <position position="303"/>
    </location>
</feature>
<evidence type="ECO:0000313" key="2">
    <source>
        <dbReference type="EMBL" id="RNA08247.1"/>
    </source>
</evidence>
<keyword evidence="1" id="KW-1133">Transmembrane helix</keyword>
<evidence type="ECO:0000256" key="1">
    <source>
        <dbReference type="SAM" id="Phobius"/>
    </source>
</evidence>
<evidence type="ECO:0000313" key="3">
    <source>
        <dbReference type="Proteomes" id="UP000276133"/>
    </source>
</evidence>
<evidence type="ECO:0008006" key="4">
    <source>
        <dbReference type="Google" id="ProtNLM"/>
    </source>
</evidence>
<feature type="transmembrane region" description="Helical" evidence="1">
    <location>
        <begin position="141"/>
        <end position="164"/>
    </location>
</feature>
<feature type="transmembrane region" description="Helical" evidence="1">
    <location>
        <begin position="104"/>
        <end position="129"/>
    </location>
</feature>
<dbReference type="Proteomes" id="UP000276133">
    <property type="component" value="Unassembled WGS sequence"/>
</dbReference>
<gene>
    <name evidence="2" type="ORF">BpHYR1_030090</name>
</gene>
<organism evidence="2 3">
    <name type="scientific">Brachionus plicatilis</name>
    <name type="common">Marine rotifer</name>
    <name type="synonym">Brachionus muelleri</name>
    <dbReference type="NCBI Taxonomy" id="10195"/>
    <lineage>
        <taxon>Eukaryota</taxon>
        <taxon>Metazoa</taxon>
        <taxon>Spiralia</taxon>
        <taxon>Gnathifera</taxon>
        <taxon>Rotifera</taxon>
        <taxon>Eurotatoria</taxon>
        <taxon>Monogononta</taxon>
        <taxon>Pseudotrocha</taxon>
        <taxon>Ploima</taxon>
        <taxon>Brachionidae</taxon>
        <taxon>Brachionus</taxon>
    </lineage>
</organism>
<dbReference type="AlphaFoldDB" id="A0A3M7Q9W1"/>
<keyword evidence="1" id="KW-0472">Membrane</keyword>
<accession>A0A3M7Q9W1</accession>
<proteinExistence type="predicted"/>
<keyword evidence="3" id="KW-1185">Reference proteome</keyword>
<dbReference type="OrthoDB" id="10539493at2759"/>
<sequence>MTYYGGSLNQSNLNDSDDFLNNSRNHLVRNSPSEFMSRNDYKPDYIDTEIGKELQIVDPTSGQTVDNLPTTVKIPTETGDETDIMNKKLMTDKQKFLGMKKNQFLFLIVILILIFILAIVGLGISAYFFATDPESSYDWKIFGIVICSVAILVVVALFTFILIYSKLRHKKYKQALYQELNDTDSQGNPLKTAKLDKMFKHSKPIKPIQTPQQNKQPNFSKQTALMPNYQTQPIVVAQPPPQPQQKVTYVQKVVKQFTPKPVVPAPLIIPGDKSFRTSPSNIKLIPIKTPGLPSYQQTPSRQI</sequence>
<keyword evidence="1" id="KW-0812">Transmembrane</keyword>
<name>A0A3M7Q9W1_BRAPC</name>
<comment type="caution">
    <text evidence="2">The sequence shown here is derived from an EMBL/GenBank/DDBJ whole genome shotgun (WGS) entry which is preliminary data.</text>
</comment>
<reference evidence="2 3" key="1">
    <citation type="journal article" date="2018" name="Sci. Rep.">
        <title>Genomic signatures of local adaptation to the degree of environmental predictability in rotifers.</title>
        <authorList>
            <person name="Franch-Gras L."/>
            <person name="Hahn C."/>
            <person name="Garcia-Roger E.M."/>
            <person name="Carmona M.J."/>
            <person name="Serra M."/>
            <person name="Gomez A."/>
        </authorList>
    </citation>
    <scope>NUCLEOTIDE SEQUENCE [LARGE SCALE GENOMIC DNA]</scope>
    <source>
        <strain evidence="2">HYR1</strain>
    </source>
</reference>
<dbReference type="EMBL" id="REGN01006804">
    <property type="protein sequence ID" value="RNA08247.1"/>
    <property type="molecule type" value="Genomic_DNA"/>
</dbReference>